<reference evidence="2 3" key="1">
    <citation type="submission" date="2018-08" db="EMBL/GenBank/DDBJ databases">
        <title>Paenibacillus sp. M4BSY-1, whole genome shotgun sequence.</title>
        <authorList>
            <person name="Tuo L."/>
        </authorList>
    </citation>
    <scope>NUCLEOTIDE SEQUENCE [LARGE SCALE GENOMIC DNA]</scope>
    <source>
        <strain evidence="2 3">M4BSY-1</strain>
    </source>
</reference>
<dbReference type="InterPro" id="IPR040496">
    <property type="entry name" value="MID_pPIWI_RE"/>
</dbReference>
<evidence type="ECO:0000313" key="2">
    <source>
        <dbReference type="EMBL" id="REK76073.1"/>
    </source>
</evidence>
<feature type="domain" description="Prokaryotic pPIWI-RE MID" evidence="1">
    <location>
        <begin position="548"/>
        <end position="670"/>
    </location>
</feature>
<keyword evidence="3" id="KW-1185">Reference proteome</keyword>
<comment type="caution">
    <text evidence="2">The sequence shown here is derived from an EMBL/GenBank/DDBJ whole genome shotgun (WGS) entry which is preliminary data.</text>
</comment>
<dbReference type="Proteomes" id="UP000261905">
    <property type="component" value="Unassembled WGS sequence"/>
</dbReference>
<dbReference type="RefSeq" id="WP_116042756.1">
    <property type="nucleotide sequence ID" value="NZ_QUBQ01000001.1"/>
</dbReference>
<protein>
    <submittedName>
        <fullName evidence="2">DUF3893 domain-containing protein</fullName>
    </submittedName>
</protein>
<gene>
    <name evidence="2" type="ORF">DX130_03130</name>
</gene>
<evidence type="ECO:0000313" key="3">
    <source>
        <dbReference type="Proteomes" id="UP000261905"/>
    </source>
</evidence>
<proteinExistence type="predicted"/>
<organism evidence="2 3">
    <name type="scientific">Paenibacillus paeoniae</name>
    <dbReference type="NCBI Taxonomy" id="2292705"/>
    <lineage>
        <taxon>Bacteria</taxon>
        <taxon>Bacillati</taxon>
        <taxon>Bacillota</taxon>
        <taxon>Bacilli</taxon>
        <taxon>Bacillales</taxon>
        <taxon>Paenibacillaceae</taxon>
        <taxon>Paenibacillus</taxon>
    </lineage>
</organism>
<evidence type="ECO:0000259" key="1">
    <source>
        <dbReference type="Pfam" id="PF18157"/>
    </source>
</evidence>
<accession>A0A371PIV6</accession>
<dbReference type="Pfam" id="PF18157">
    <property type="entry name" value="MID_pPIWI_RE"/>
    <property type="match status" value="1"/>
</dbReference>
<dbReference type="AlphaFoldDB" id="A0A371PIV6"/>
<sequence length="931" mass="108849">MSSPTEVTVTPHSIQNRYAEWLQHHNQSQALQPYQMEVSLDHLELTECYMLVFPVHYCKRIEERLKEVNDNQWNQEFQNVRWSSLRKMIMLDHGVSFFSEYSKRDKRFRVFAEEMVPLQQIIRTLREWHLQELKEPLGDLDLGGWEWIQISISEEMIQHRAYGFLPSLLHRLFCRQEHVIDGMNGNKPLRFHHVIKDTASTSVLSEPVWVECYLGPAGKAEKIAKRVFGDSSLTRFIKKKNNYFIELPISYELQTSLITKPFHPGSFFINFSVSLKRYAYWDVHNDLQYNGSASILIQMPSRYEDHNCSIMAETKLTKKGGAFNLRTETEYEIIRRFDRESGKVTFESFLALPYDHMRNDRDAEYRLFITYNTQYLEPSNMPIQAGIGLQERHKAFLTFADHFKMKIIETHTGNSATKLRLNRETLPYSPFIETTECHIDIWDHEEKMLFNNAISYWIQMHLLKDNKTYSVEDWSEAIQSELLFANAEAKKKNVSIHYHSANVNSHFSVVLSLKEFANRIKRTKDPFIASVSIDDTYTIVDFILAQHHLSVHFRFQTQGNITAAMITEESTRYGRIVPIVGQETKMERTTEIQTILQERNTNRIALIHIPPYHLMERSLRVGDPKDLIRQEFLNAGILTQFINNIDQRNPEFRLRSAVMDLFKHNGFYPKKLFENGWNENEIWLGVFSVKGIRENISHVVMTRIEYGKPPLFTLLNDSTIGETSTIWLETTDFLIFLRSKTSRSSATQQTIGTNCKGAIEDLISADKDIFAVFDYNLRFSTFPFLRNDSLSHQYKPLGITRDNVHFFRYNDSDEVPNADVIGINRKTGAIEITLQSGFYWDVSESLFYSMAAKSDSMKLENQLMKEDYPDTWIAKPNAREMIVLGEPDSERRKALCKKLHIMRNCLTTFTKEAADPLPFMYKTMIEKYLGH</sequence>
<name>A0A371PIV6_9BACL</name>
<dbReference type="OrthoDB" id="9816619at2"/>
<dbReference type="EMBL" id="QUBQ01000001">
    <property type="protein sequence ID" value="REK76073.1"/>
    <property type="molecule type" value="Genomic_DNA"/>
</dbReference>